<proteinExistence type="predicted"/>
<keyword evidence="2" id="KW-1185">Reference proteome</keyword>
<organism evidence="1 2">
    <name type="scientific">Dermacentor silvarum</name>
    <name type="common">Tick</name>
    <dbReference type="NCBI Taxonomy" id="543639"/>
    <lineage>
        <taxon>Eukaryota</taxon>
        <taxon>Metazoa</taxon>
        <taxon>Ecdysozoa</taxon>
        <taxon>Arthropoda</taxon>
        <taxon>Chelicerata</taxon>
        <taxon>Arachnida</taxon>
        <taxon>Acari</taxon>
        <taxon>Parasitiformes</taxon>
        <taxon>Ixodida</taxon>
        <taxon>Ixodoidea</taxon>
        <taxon>Ixodidae</taxon>
        <taxon>Rhipicephalinae</taxon>
        <taxon>Dermacentor</taxon>
    </lineage>
</organism>
<dbReference type="EMBL" id="CM023478">
    <property type="protein sequence ID" value="KAH7933170.1"/>
    <property type="molecule type" value="Genomic_DNA"/>
</dbReference>
<evidence type="ECO:0000313" key="2">
    <source>
        <dbReference type="Proteomes" id="UP000821865"/>
    </source>
</evidence>
<evidence type="ECO:0000313" key="1">
    <source>
        <dbReference type="EMBL" id="KAH7933170.1"/>
    </source>
</evidence>
<comment type="caution">
    <text evidence="1">The sequence shown here is derived from an EMBL/GenBank/DDBJ whole genome shotgun (WGS) entry which is preliminary data.</text>
</comment>
<accession>A0ACB8C2Y0</accession>
<gene>
    <name evidence="1" type="ORF">HPB49_009831</name>
</gene>
<dbReference type="Proteomes" id="UP000821865">
    <property type="component" value="Chromosome 9"/>
</dbReference>
<name>A0ACB8C2Y0_DERSI</name>
<sequence>MGQPWSAVSCIESRWISAICVENFDIGRMSVRRPIILNSEEAGLGILKKILTVCIVESRSRFTQRPSSGTPATRSHCVSREARVLFPAASEGGGAAGVQTTLRQG</sequence>
<protein>
    <submittedName>
        <fullName evidence="1">Uncharacterized protein</fullName>
    </submittedName>
</protein>
<reference evidence="1" key="1">
    <citation type="submission" date="2020-05" db="EMBL/GenBank/DDBJ databases">
        <title>Large-scale comparative analyses of tick genomes elucidate their genetic diversity and vector capacities.</title>
        <authorList>
            <person name="Jia N."/>
            <person name="Wang J."/>
            <person name="Shi W."/>
            <person name="Du L."/>
            <person name="Sun Y."/>
            <person name="Zhan W."/>
            <person name="Jiang J."/>
            <person name="Wang Q."/>
            <person name="Zhang B."/>
            <person name="Ji P."/>
            <person name="Sakyi L.B."/>
            <person name="Cui X."/>
            <person name="Yuan T."/>
            <person name="Jiang B."/>
            <person name="Yang W."/>
            <person name="Lam T.T.-Y."/>
            <person name="Chang Q."/>
            <person name="Ding S."/>
            <person name="Wang X."/>
            <person name="Zhu J."/>
            <person name="Ruan X."/>
            <person name="Zhao L."/>
            <person name="Wei J."/>
            <person name="Que T."/>
            <person name="Du C."/>
            <person name="Cheng J."/>
            <person name="Dai P."/>
            <person name="Han X."/>
            <person name="Huang E."/>
            <person name="Gao Y."/>
            <person name="Liu J."/>
            <person name="Shao H."/>
            <person name="Ye R."/>
            <person name="Li L."/>
            <person name="Wei W."/>
            <person name="Wang X."/>
            <person name="Wang C."/>
            <person name="Yang T."/>
            <person name="Huo Q."/>
            <person name="Li W."/>
            <person name="Guo W."/>
            <person name="Chen H."/>
            <person name="Zhou L."/>
            <person name="Ni X."/>
            <person name="Tian J."/>
            <person name="Zhou Y."/>
            <person name="Sheng Y."/>
            <person name="Liu T."/>
            <person name="Pan Y."/>
            <person name="Xia L."/>
            <person name="Li J."/>
            <person name="Zhao F."/>
            <person name="Cao W."/>
        </authorList>
    </citation>
    <scope>NUCLEOTIDE SEQUENCE</scope>
    <source>
        <strain evidence="1">Dsil-2018</strain>
    </source>
</reference>